<feature type="compositionally biased region" description="Pro residues" evidence="1">
    <location>
        <begin position="339"/>
        <end position="352"/>
    </location>
</feature>
<keyword evidence="5" id="KW-1185">Reference proteome</keyword>
<feature type="region of interest" description="Disordered" evidence="1">
    <location>
        <begin position="187"/>
        <end position="218"/>
    </location>
</feature>
<dbReference type="SUPFAM" id="SSF48726">
    <property type="entry name" value="Immunoglobulin"/>
    <property type="match status" value="1"/>
</dbReference>
<dbReference type="InterPro" id="IPR013783">
    <property type="entry name" value="Ig-like_fold"/>
</dbReference>
<accession>A0AAN0J6J7</accession>
<feature type="region of interest" description="Disordered" evidence="1">
    <location>
        <begin position="274"/>
        <end position="362"/>
    </location>
</feature>
<reference evidence="5" key="1">
    <citation type="journal article" date="2010" name="Nature">
        <title>The Amphimedon queenslandica genome and the evolution of animal complexity.</title>
        <authorList>
            <person name="Srivastava M."/>
            <person name="Simakov O."/>
            <person name="Chapman J."/>
            <person name="Fahey B."/>
            <person name="Gauthier M.E."/>
            <person name="Mitros T."/>
            <person name="Richards G.S."/>
            <person name="Conaco C."/>
            <person name="Dacre M."/>
            <person name="Hellsten U."/>
            <person name="Larroux C."/>
            <person name="Putnam N.H."/>
            <person name="Stanke M."/>
            <person name="Adamska M."/>
            <person name="Darling A."/>
            <person name="Degnan S.M."/>
            <person name="Oakley T.H."/>
            <person name="Plachetzki D.C."/>
            <person name="Zhai Y."/>
            <person name="Adamski M."/>
            <person name="Calcino A."/>
            <person name="Cummins S.F."/>
            <person name="Goodstein D.M."/>
            <person name="Harris C."/>
            <person name="Jackson D.J."/>
            <person name="Leys S.P."/>
            <person name="Shu S."/>
            <person name="Woodcroft B.J."/>
            <person name="Vervoort M."/>
            <person name="Kosik K.S."/>
            <person name="Manning G."/>
            <person name="Degnan B.M."/>
            <person name="Rokhsar D.S."/>
        </authorList>
    </citation>
    <scope>NUCLEOTIDE SEQUENCE [LARGE SCALE GENOMIC DNA]</scope>
</reference>
<dbReference type="AlphaFoldDB" id="A0AAN0J6J7"/>
<dbReference type="Gene3D" id="2.60.40.10">
    <property type="entry name" value="Immunoglobulins"/>
    <property type="match status" value="1"/>
</dbReference>
<feature type="region of interest" description="Disordered" evidence="1">
    <location>
        <begin position="160"/>
        <end position="179"/>
    </location>
</feature>
<keyword evidence="2" id="KW-0472">Membrane</keyword>
<dbReference type="GeneID" id="109582132"/>
<dbReference type="InterPro" id="IPR036179">
    <property type="entry name" value="Ig-like_dom_sf"/>
</dbReference>
<feature type="transmembrane region" description="Helical" evidence="2">
    <location>
        <begin position="70"/>
        <end position="95"/>
    </location>
</feature>
<dbReference type="EnsemblMetazoa" id="XM_019996749.1">
    <property type="protein sequence ID" value="XP_019852308.1"/>
    <property type="gene ID" value="LOC109582132"/>
</dbReference>
<evidence type="ECO:0000256" key="2">
    <source>
        <dbReference type="SAM" id="Phobius"/>
    </source>
</evidence>
<sequence length="454" mass="48144">MNITGSVPVLLNQQCNISIIFSNEAGSSEPFILAFNTTHTIPTINPTSSPTGAEETTTLSPDPILFTPEIIGAIVGIAVLLIILIIVIVVVVKCYKKANDDDVKKKNQEIYSDENNGIALETVNINKNESEVNTEHIETNIGNSLQITQTTVVELHAKDDDTSMPYDTAPVEASADTPEGSEMIATQVNKNKKQPRPSTNKKETTTTEAIGGGATKEPIYSELGAAPAAGTRSFAKTEASSVEYADIDKIVPKSKATTQPQSYDDVVVSASGTTVIGATGGDTNPPPIPDKKSKGAATTGQEGTNGETDAARNLPHHVNDDSHFPSPPPPPRPPHPHPPRPPPPPPHSPPPGSGEGGVQPDDIITFVTPSVNFIGDIPHGDWRCLTLNTPNTQVDWLHNGTVISNGTVSTLNELEWTPLHDVSQTGIYTCRVTTSDGTNCGNKSVSLYVIGKLK</sequence>
<dbReference type="Proteomes" id="UP000007879">
    <property type="component" value="Unassembled WGS sequence"/>
</dbReference>
<evidence type="ECO:0000313" key="4">
    <source>
        <dbReference type="EnsemblMetazoa" id="XP_019852308.1"/>
    </source>
</evidence>
<dbReference type="CDD" id="cd00096">
    <property type="entry name" value="Ig"/>
    <property type="match status" value="1"/>
</dbReference>
<dbReference type="PROSITE" id="PS50835">
    <property type="entry name" value="IG_LIKE"/>
    <property type="match status" value="1"/>
</dbReference>
<keyword evidence="2" id="KW-1133">Transmembrane helix</keyword>
<feature type="compositionally biased region" description="Polar residues" evidence="1">
    <location>
        <begin position="296"/>
        <end position="307"/>
    </location>
</feature>
<evidence type="ECO:0000313" key="5">
    <source>
        <dbReference type="Proteomes" id="UP000007879"/>
    </source>
</evidence>
<dbReference type="RefSeq" id="XP_019852308.1">
    <property type="nucleotide sequence ID" value="XM_019996749.1"/>
</dbReference>
<proteinExistence type="predicted"/>
<feature type="domain" description="Ig-like" evidence="3">
    <location>
        <begin position="360"/>
        <end position="446"/>
    </location>
</feature>
<organism evidence="4 5">
    <name type="scientific">Amphimedon queenslandica</name>
    <name type="common">Sponge</name>
    <dbReference type="NCBI Taxonomy" id="400682"/>
    <lineage>
        <taxon>Eukaryota</taxon>
        <taxon>Metazoa</taxon>
        <taxon>Porifera</taxon>
        <taxon>Demospongiae</taxon>
        <taxon>Heteroscleromorpha</taxon>
        <taxon>Haplosclerida</taxon>
        <taxon>Niphatidae</taxon>
        <taxon>Amphimedon</taxon>
    </lineage>
</organism>
<reference evidence="4" key="2">
    <citation type="submission" date="2024-06" db="UniProtKB">
        <authorList>
            <consortium name="EnsemblMetazoa"/>
        </authorList>
    </citation>
    <scope>IDENTIFICATION</scope>
</reference>
<protein>
    <recommendedName>
        <fullName evidence="3">Ig-like domain-containing protein</fullName>
    </recommendedName>
</protein>
<name>A0AAN0J6J7_AMPQE</name>
<keyword evidence="2" id="KW-0812">Transmembrane</keyword>
<evidence type="ECO:0000259" key="3">
    <source>
        <dbReference type="PROSITE" id="PS50835"/>
    </source>
</evidence>
<dbReference type="InterPro" id="IPR007110">
    <property type="entry name" value="Ig-like_dom"/>
</dbReference>
<evidence type="ECO:0000256" key="1">
    <source>
        <dbReference type="SAM" id="MobiDB-lite"/>
    </source>
</evidence>
<dbReference type="KEGG" id="aqu:109582132"/>